<dbReference type="AlphaFoldDB" id="A0A9P0TTB5"/>
<dbReference type="EMBL" id="CALOZG010000029">
    <property type="protein sequence ID" value="CAH4033044.1"/>
    <property type="molecule type" value="Genomic_DNA"/>
</dbReference>
<feature type="domain" description="C2H2-type" evidence="8">
    <location>
        <begin position="333"/>
        <end position="360"/>
    </location>
</feature>
<proteinExistence type="predicted"/>
<feature type="domain" description="C2H2-type" evidence="8">
    <location>
        <begin position="14"/>
        <end position="41"/>
    </location>
</feature>
<dbReference type="InterPro" id="IPR013087">
    <property type="entry name" value="Znf_C2H2_type"/>
</dbReference>
<organism evidence="9 10">
    <name type="scientific">Pieris brassicae</name>
    <name type="common">White butterfly</name>
    <name type="synonym">Large white butterfly</name>
    <dbReference type="NCBI Taxonomy" id="7116"/>
    <lineage>
        <taxon>Eukaryota</taxon>
        <taxon>Metazoa</taxon>
        <taxon>Ecdysozoa</taxon>
        <taxon>Arthropoda</taxon>
        <taxon>Hexapoda</taxon>
        <taxon>Insecta</taxon>
        <taxon>Pterygota</taxon>
        <taxon>Neoptera</taxon>
        <taxon>Endopterygota</taxon>
        <taxon>Lepidoptera</taxon>
        <taxon>Glossata</taxon>
        <taxon>Ditrysia</taxon>
        <taxon>Papilionoidea</taxon>
        <taxon>Pieridae</taxon>
        <taxon>Pierinae</taxon>
        <taxon>Pieris</taxon>
    </lineage>
</organism>
<feature type="domain" description="C2H2-type" evidence="8">
    <location>
        <begin position="216"/>
        <end position="243"/>
    </location>
</feature>
<evidence type="ECO:0000256" key="5">
    <source>
        <dbReference type="PROSITE-ProRule" id="PRU00042"/>
    </source>
</evidence>
<feature type="compositionally biased region" description="Basic residues" evidence="7">
    <location>
        <begin position="1"/>
        <end position="16"/>
    </location>
</feature>
<evidence type="ECO:0000256" key="2">
    <source>
        <dbReference type="ARBA" id="ARBA00022737"/>
    </source>
</evidence>
<dbReference type="InterPro" id="IPR036236">
    <property type="entry name" value="Znf_C2H2_sf"/>
</dbReference>
<dbReference type="Proteomes" id="UP001152562">
    <property type="component" value="Unassembled WGS sequence"/>
</dbReference>
<dbReference type="Pfam" id="PF12874">
    <property type="entry name" value="zf-met"/>
    <property type="match status" value="2"/>
</dbReference>
<reference evidence="9" key="1">
    <citation type="submission" date="2022-05" db="EMBL/GenBank/DDBJ databases">
        <authorList>
            <person name="Okamura Y."/>
        </authorList>
    </citation>
    <scope>NUCLEOTIDE SEQUENCE</scope>
</reference>
<keyword evidence="6" id="KW-0175">Coiled coil</keyword>
<keyword evidence="3 5" id="KW-0863">Zinc-finger</keyword>
<dbReference type="PROSITE" id="PS50157">
    <property type="entry name" value="ZINC_FINGER_C2H2_2"/>
    <property type="match status" value="12"/>
</dbReference>
<evidence type="ECO:0000256" key="1">
    <source>
        <dbReference type="ARBA" id="ARBA00022723"/>
    </source>
</evidence>
<dbReference type="PANTHER" id="PTHR24379">
    <property type="entry name" value="KRAB AND ZINC FINGER DOMAIN-CONTAINING"/>
    <property type="match status" value="1"/>
</dbReference>
<feature type="region of interest" description="Disordered" evidence="7">
    <location>
        <begin position="1"/>
        <end position="26"/>
    </location>
</feature>
<dbReference type="SUPFAM" id="SSF57667">
    <property type="entry name" value="beta-beta-alpha zinc fingers"/>
    <property type="match status" value="7"/>
</dbReference>
<feature type="domain" description="C2H2-type" evidence="8">
    <location>
        <begin position="187"/>
        <end position="210"/>
    </location>
</feature>
<feature type="domain" description="C2H2-type" evidence="8">
    <location>
        <begin position="244"/>
        <end position="273"/>
    </location>
</feature>
<feature type="domain" description="C2H2-type" evidence="8">
    <location>
        <begin position="361"/>
        <end position="384"/>
    </location>
</feature>
<evidence type="ECO:0000313" key="9">
    <source>
        <dbReference type="EMBL" id="CAH4033044.1"/>
    </source>
</evidence>
<feature type="domain" description="C2H2-type" evidence="8">
    <location>
        <begin position="717"/>
        <end position="744"/>
    </location>
</feature>
<keyword evidence="2" id="KW-0677">Repeat</keyword>
<name>A0A9P0TTB5_PIEBR</name>
<dbReference type="SMART" id="SM00355">
    <property type="entry name" value="ZnF_C2H2"/>
    <property type="match status" value="16"/>
</dbReference>
<keyword evidence="10" id="KW-1185">Reference proteome</keyword>
<evidence type="ECO:0000313" key="10">
    <source>
        <dbReference type="Proteomes" id="UP001152562"/>
    </source>
</evidence>
<feature type="domain" description="C2H2-type" evidence="8">
    <location>
        <begin position="127"/>
        <end position="154"/>
    </location>
</feature>
<evidence type="ECO:0000259" key="8">
    <source>
        <dbReference type="PROSITE" id="PS50157"/>
    </source>
</evidence>
<comment type="caution">
    <text evidence="9">The sequence shown here is derived from an EMBL/GenBank/DDBJ whole genome shotgun (WGS) entry which is preliminary data.</text>
</comment>
<protein>
    <recommendedName>
        <fullName evidence="8">C2H2-type domain-containing protein</fullName>
    </recommendedName>
</protein>
<evidence type="ECO:0000256" key="6">
    <source>
        <dbReference type="SAM" id="Coils"/>
    </source>
</evidence>
<feature type="domain" description="C2H2-type" evidence="8">
    <location>
        <begin position="99"/>
        <end position="126"/>
    </location>
</feature>
<dbReference type="GO" id="GO:0005634">
    <property type="term" value="C:nucleus"/>
    <property type="evidence" value="ECO:0007669"/>
    <property type="project" value="UniProtKB-ARBA"/>
</dbReference>
<keyword evidence="1" id="KW-0479">Metal-binding</keyword>
<evidence type="ECO:0000256" key="3">
    <source>
        <dbReference type="ARBA" id="ARBA00022771"/>
    </source>
</evidence>
<dbReference type="PANTHER" id="PTHR24379:SF121">
    <property type="entry name" value="C2H2-TYPE DOMAIN-CONTAINING PROTEIN"/>
    <property type="match status" value="1"/>
</dbReference>
<dbReference type="GO" id="GO:0008270">
    <property type="term" value="F:zinc ion binding"/>
    <property type="evidence" value="ECO:0007669"/>
    <property type="project" value="UniProtKB-KW"/>
</dbReference>
<evidence type="ECO:0000256" key="4">
    <source>
        <dbReference type="ARBA" id="ARBA00022833"/>
    </source>
</evidence>
<keyword evidence="4" id="KW-0862">Zinc</keyword>
<dbReference type="PROSITE" id="PS00028">
    <property type="entry name" value="ZINC_FINGER_C2H2_1"/>
    <property type="match status" value="11"/>
</dbReference>
<dbReference type="Gene3D" id="3.30.160.60">
    <property type="entry name" value="Classic Zinc Finger"/>
    <property type="match status" value="8"/>
</dbReference>
<feature type="domain" description="C2H2-type" evidence="8">
    <location>
        <begin position="42"/>
        <end position="70"/>
    </location>
</feature>
<sequence length="902" mass="106477">MHKVKKKSAKSGTHKCPKCEKKFSDSSGLNHHLELHVEDRLHVCTVCNATFKTKRYLSRHRKGVHSEPEEHECKDCGKKFHFKSSLNQHRLVHTDERPHKCKWCNKGFNSTYSLSSHILIHKNSKPFKCSFCDYACRDSSTLRKHEHRHIGQVTTYNCKICEKKYSQKRLLEFHVAKEHLNIDVNVLPCDKCGKMFRDKPSLKVHVQKIHKRLYAVKCPVCGVTKSCKQHMEGHLRSHLDERPFCCTFEGCAKAFKDARALNLHEFLHYPERYLKCKICDKRFSRRSRLDSHKKQHYLVKQKYVVCDYCNVRFYSKNYLINHIAKKHLYKNKYICDTCNKEFCTKPSLIGHIIAHNSETDKQCKLCKKSFKKHIYLKSHYWNTHCIKYKMTRKNVKIKRTSMDQEIKTEAAEKFVIKSEPMSDTDEETEYSKSVLAEDLKASGNQMNIFYDIQTLDRNKIPKINDPRINKKLKETVKTKIKRLLQKAQSLKERCDLERARRRYNKRMENFLKKEDPQTELTKTEVGKISCERDENGKLKFNAHQCYVCFTLYKTKEELLDHCQQHFDLCHTKMLRKCPLCDHVSSMTLGRHLLRKHKIKTKLYTGNIKNDGSQFYYDLNGKKIDKLEVIPSVKLLNRQAYIDLDRTNREKRDKVIAKTKLVKKGTEGIVEKEKLNIKNFKIPKLSEINSSMNFGEDHCARMKSLSVATKQNGGKMLYPCDRCEKICQTLSALKLHYRRHDPNAKPFKPKVWKHKLKNNYKKPNNSNSDIVCDKTKRYVKPKPITTKHRCDPELIKFYESNITGDNIEFWQFLKIYNRLTRENIKDFSDLEHRTDFGIQPVSDVPSGTNNNNRSCNYKITKDVGKKKMIPQLKVLRHILISRSEYKKRNEIKARLRQKLVVEV</sequence>
<feature type="domain" description="C2H2-type" evidence="8">
    <location>
        <begin position="274"/>
        <end position="301"/>
    </location>
</feature>
<dbReference type="Pfam" id="PF00096">
    <property type="entry name" value="zf-C2H2"/>
    <property type="match status" value="6"/>
</dbReference>
<accession>A0A9P0TTB5</accession>
<feature type="coiled-coil region" evidence="6">
    <location>
        <begin position="473"/>
        <end position="500"/>
    </location>
</feature>
<evidence type="ECO:0000256" key="7">
    <source>
        <dbReference type="SAM" id="MobiDB-lite"/>
    </source>
</evidence>
<dbReference type="FunFam" id="3.30.160.60:FF:000446">
    <property type="entry name" value="Zinc finger protein"/>
    <property type="match status" value="1"/>
</dbReference>
<feature type="domain" description="C2H2-type" evidence="8">
    <location>
        <begin position="71"/>
        <end position="98"/>
    </location>
</feature>
<gene>
    <name evidence="9" type="ORF">PIBRA_LOCUS9375</name>
</gene>